<dbReference type="PROSITE" id="PS50943">
    <property type="entry name" value="HTH_CROC1"/>
    <property type="match status" value="1"/>
</dbReference>
<dbReference type="SMART" id="SM00530">
    <property type="entry name" value="HTH_XRE"/>
    <property type="match status" value="1"/>
</dbReference>
<dbReference type="Pfam" id="PF13560">
    <property type="entry name" value="HTH_31"/>
    <property type="match status" value="1"/>
</dbReference>
<dbReference type="Gene3D" id="1.10.260.40">
    <property type="entry name" value="lambda repressor-like DNA-binding domains"/>
    <property type="match status" value="1"/>
</dbReference>
<feature type="compositionally biased region" description="Basic and acidic residues" evidence="1">
    <location>
        <begin position="16"/>
        <end position="48"/>
    </location>
</feature>
<organism evidence="3 4">
    <name type="scientific">Amycolatopsis melonis</name>
    <dbReference type="NCBI Taxonomy" id="3156488"/>
    <lineage>
        <taxon>Bacteria</taxon>
        <taxon>Bacillati</taxon>
        <taxon>Actinomycetota</taxon>
        <taxon>Actinomycetes</taxon>
        <taxon>Pseudonocardiales</taxon>
        <taxon>Pseudonocardiaceae</taxon>
        <taxon>Amycolatopsis</taxon>
    </lineage>
</organism>
<comment type="caution">
    <text evidence="3">The sequence shown here is derived from an EMBL/GenBank/DDBJ whole genome shotgun (WGS) entry which is preliminary data.</text>
</comment>
<protein>
    <submittedName>
        <fullName evidence="3">Helix-turn-helix transcriptional regulator</fullName>
    </submittedName>
</protein>
<dbReference type="InterPro" id="IPR010982">
    <property type="entry name" value="Lambda_DNA-bd_dom_sf"/>
</dbReference>
<gene>
    <name evidence="3" type="ORF">ABJI51_16770</name>
</gene>
<dbReference type="SUPFAM" id="SSF47413">
    <property type="entry name" value="lambda repressor-like DNA-binding domains"/>
    <property type="match status" value="1"/>
</dbReference>
<dbReference type="InterPro" id="IPR001387">
    <property type="entry name" value="Cro/C1-type_HTH"/>
</dbReference>
<evidence type="ECO:0000256" key="1">
    <source>
        <dbReference type="SAM" id="MobiDB-lite"/>
    </source>
</evidence>
<keyword evidence="4" id="KW-1185">Reference proteome</keyword>
<accession>A0ABV0LEN6</accession>
<feature type="domain" description="HTH cro/C1-type" evidence="2">
    <location>
        <begin position="51"/>
        <end position="106"/>
    </location>
</feature>
<dbReference type="RefSeq" id="WP_348951798.1">
    <property type="nucleotide sequence ID" value="NZ_JBDZYD010000005.1"/>
</dbReference>
<feature type="region of interest" description="Disordered" evidence="1">
    <location>
        <begin position="1"/>
        <end position="48"/>
    </location>
</feature>
<reference evidence="3 4" key="1">
    <citation type="submission" date="2024-05" db="EMBL/GenBank/DDBJ databases">
        <authorList>
            <person name="Zhao H."/>
            <person name="Xu Y."/>
            <person name="Lin S."/>
            <person name="Spain J.C."/>
            <person name="Zhou N.-Y."/>
        </authorList>
    </citation>
    <scope>NUCLEOTIDE SEQUENCE [LARGE SCALE GENOMIC DNA]</scope>
    <source>
        <strain evidence="3 4">NEAU-NG30</strain>
    </source>
</reference>
<dbReference type="EMBL" id="JBDZYD010000005">
    <property type="protein sequence ID" value="MEQ0560741.1"/>
    <property type="molecule type" value="Genomic_DNA"/>
</dbReference>
<dbReference type="CDD" id="cd00093">
    <property type="entry name" value="HTH_XRE"/>
    <property type="match status" value="1"/>
</dbReference>
<evidence type="ECO:0000259" key="2">
    <source>
        <dbReference type="PROSITE" id="PS50943"/>
    </source>
</evidence>
<sequence length="123" mass="13757">MPATHWPSPPPAAEEAGTRSRPCRDPRIDPRPRPDDLPRSLPDDRSLGDRVVELRTAHRLTQQELATAAGMSRRHLGRIETGRTLTKSLECVAHLADVLGAERAELALRALRDFEHHEEAPPR</sequence>
<evidence type="ECO:0000313" key="4">
    <source>
        <dbReference type="Proteomes" id="UP001440984"/>
    </source>
</evidence>
<evidence type="ECO:0000313" key="3">
    <source>
        <dbReference type="EMBL" id="MEQ0560741.1"/>
    </source>
</evidence>
<name>A0ABV0LEN6_9PSEU</name>
<dbReference type="Proteomes" id="UP001440984">
    <property type="component" value="Unassembled WGS sequence"/>
</dbReference>
<proteinExistence type="predicted"/>